<reference evidence="2 3" key="1">
    <citation type="submission" date="2018-03" db="EMBL/GenBank/DDBJ databases">
        <title>Genomic Encyclopedia of Type Strains, Phase III (KMG-III): the genomes of soil and plant-associated and newly described type strains.</title>
        <authorList>
            <person name="Whitman W."/>
        </authorList>
    </citation>
    <scope>NUCLEOTIDE SEQUENCE [LARGE SCALE GENOMIC DNA]</scope>
    <source>
        <strain evidence="2 3">CGMCC 4.7125</strain>
    </source>
</reference>
<evidence type="ECO:0000313" key="2">
    <source>
        <dbReference type="EMBL" id="PRX45345.1"/>
    </source>
</evidence>
<sequence>MGRLTVSDPGPATSAKNTTGPGLPHQPAQDSKGRHPMLRTTRARLIPAAVRMAARITDNHVTYTPHELNRLISHVAAHEVAGRLRERADWHTTRADDPGLLPLEREWHASEAVELEALAIREQARGGEHT</sequence>
<proteinExistence type="predicted"/>
<gene>
    <name evidence="2" type="ORF">B0I33_1096</name>
</gene>
<name>A0A2T0LPS2_9PSEU</name>
<evidence type="ECO:0000256" key="1">
    <source>
        <dbReference type="SAM" id="MobiDB-lite"/>
    </source>
</evidence>
<dbReference type="AlphaFoldDB" id="A0A2T0LPS2"/>
<dbReference type="Proteomes" id="UP000238362">
    <property type="component" value="Unassembled WGS sequence"/>
</dbReference>
<accession>A0A2T0LPS2</accession>
<evidence type="ECO:0000313" key="3">
    <source>
        <dbReference type="Proteomes" id="UP000238362"/>
    </source>
</evidence>
<keyword evidence="3" id="KW-1185">Reference proteome</keyword>
<organism evidence="2 3">
    <name type="scientific">Prauserella shujinwangii</name>
    <dbReference type="NCBI Taxonomy" id="1453103"/>
    <lineage>
        <taxon>Bacteria</taxon>
        <taxon>Bacillati</taxon>
        <taxon>Actinomycetota</taxon>
        <taxon>Actinomycetes</taxon>
        <taxon>Pseudonocardiales</taxon>
        <taxon>Pseudonocardiaceae</taxon>
        <taxon>Prauserella</taxon>
    </lineage>
</organism>
<feature type="region of interest" description="Disordered" evidence="1">
    <location>
        <begin position="1"/>
        <end position="38"/>
    </location>
</feature>
<dbReference type="EMBL" id="PVNH01000009">
    <property type="protein sequence ID" value="PRX45345.1"/>
    <property type="molecule type" value="Genomic_DNA"/>
</dbReference>
<comment type="caution">
    <text evidence="2">The sequence shown here is derived from an EMBL/GenBank/DDBJ whole genome shotgun (WGS) entry which is preliminary data.</text>
</comment>
<protein>
    <submittedName>
        <fullName evidence="2">Uncharacterized protein</fullName>
    </submittedName>
</protein>